<evidence type="ECO:0000313" key="3">
    <source>
        <dbReference type="Proteomes" id="UP000191901"/>
    </source>
</evidence>
<dbReference type="Proteomes" id="UP000191901">
    <property type="component" value="Chromosome"/>
</dbReference>
<protein>
    <submittedName>
        <fullName evidence="2">Uncharacterized protein</fullName>
    </submittedName>
</protein>
<evidence type="ECO:0000313" key="2">
    <source>
        <dbReference type="EMBL" id="ASC72653.1"/>
    </source>
</evidence>
<feature type="chain" id="PRO_5012667253" evidence="1">
    <location>
        <begin position="25"/>
        <end position="193"/>
    </location>
</feature>
<evidence type="ECO:0000256" key="1">
    <source>
        <dbReference type="SAM" id="SignalP"/>
    </source>
</evidence>
<dbReference type="KEGG" id="hhg:XM38_036110"/>
<sequence>MIRQTLIGLGTLSILAAGTVSVNASTDLQVVDSAALGIRRDLPWSEPVQIDDPFEGQFIGVFDRNYFFDQFLNARARIEIQSLWSPESVRVLLMTRDRDCSGHSIHHGTLLDLGCLELTTSRKVTELFVRVDEQVFQVSGENNLFQVSDEFAQALQTAPHENVSIRLVTETGEVVDSEIGQGTVEAWKTVYTD</sequence>
<dbReference type="AlphaFoldDB" id="A0A1Z3HQR6"/>
<feature type="signal peptide" evidence="1">
    <location>
        <begin position="1"/>
        <end position="24"/>
    </location>
</feature>
<accession>A0A1Z3HQR6</accession>
<dbReference type="RefSeq" id="WP_080811018.1">
    <property type="nucleotide sequence ID" value="NZ_CP021983.2"/>
</dbReference>
<keyword evidence="1" id="KW-0732">Signal</keyword>
<name>A0A1Z3HQR6_9CYAN</name>
<dbReference type="OrthoDB" id="572771at2"/>
<proteinExistence type="predicted"/>
<dbReference type="EMBL" id="CP021983">
    <property type="protein sequence ID" value="ASC72653.1"/>
    <property type="molecule type" value="Genomic_DNA"/>
</dbReference>
<organism evidence="2 3">
    <name type="scientific">Halomicronema hongdechloris C2206</name>
    <dbReference type="NCBI Taxonomy" id="1641165"/>
    <lineage>
        <taxon>Bacteria</taxon>
        <taxon>Bacillati</taxon>
        <taxon>Cyanobacteriota</taxon>
        <taxon>Cyanophyceae</taxon>
        <taxon>Nodosilineales</taxon>
        <taxon>Nodosilineaceae</taxon>
        <taxon>Halomicronema</taxon>
    </lineage>
</organism>
<reference evidence="2 3" key="1">
    <citation type="journal article" date="2016" name="Biochim. Biophys. Acta">
        <title>Characterization of red-shifted phycobilisomes isolated from the chlorophyll f-containing cyanobacterium Halomicronema hongdechloris.</title>
        <authorList>
            <person name="Li Y."/>
            <person name="Lin Y."/>
            <person name="Garvey C.J."/>
            <person name="Birch D."/>
            <person name="Corkery R.W."/>
            <person name="Loughlin P.C."/>
            <person name="Scheer H."/>
            <person name="Willows R.D."/>
            <person name="Chen M."/>
        </authorList>
    </citation>
    <scope>NUCLEOTIDE SEQUENCE [LARGE SCALE GENOMIC DNA]</scope>
    <source>
        <strain evidence="2 3">C2206</strain>
    </source>
</reference>
<gene>
    <name evidence="2" type="ORF">XM38_036110</name>
</gene>
<keyword evidence="3" id="KW-1185">Reference proteome</keyword>